<accession>A0ABS8BDY9</accession>
<name>A0ABS8BDY9_9ACTN</name>
<keyword evidence="3" id="KW-1185">Reference proteome</keyword>
<evidence type="ECO:0000256" key="1">
    <source>
        <dbReference type="SAM" id="MobiDB-lite"/>
    </source>
</evidence>
<protein>
    <recommendedName>
        <fullName evidence="4">Condensation domain-containing protein</fullName>
    </recommendedName>
</protein>
<organism evidence="2 3">
    <name type="scientific">Streptomyces antimicrobicus</name>
    <dbReference type="NCBI Taxonomy" id="2883108"/>
    <lineage>
        <taxon>Bacteria</taxon>
        <taxon>Bacillati</taxon>
        <taxon>Actinomycetota</taxon>
        <taxon>Actinomycetes</taxon>
        <taxon>Kitasatosporales</taxon>
        <taxon>Streptomycetaceae</taxon>
        <taxon>Streptomyces</taxon>
    </lineage>
</organism>
<comment type="caution">
    <text evidence="2">The sequence shown here is derived from an EMBL/GenBank/DDBJ whole genome shotgun (WGS) entry which is preliminary data.</text>
</comment>
<proteinExistence type="predicted"/>
<dbReference type="Proteomes" id="UP001199054">
    <property type="component" value="Unassembled WGS sequence"/>
</dbReference>
<sequence>MSPTERLYLAAGDPRGAMALRIVVEGRGLPDRALLEAALARAAGSCPGSRLVRDGATWVAAGPPPRVRLAPAVTAGPARRGERPGCELVVVRGADPDRTSLVFSASHAVMDGHGALTWVREVFRALRGEDPRPAHGRHTDQDVLRAHAARAR</sequence>
<reference evidence="2 3" key="1">
    <citation type="submission" date="2021-10" db="EMBL/GenBank/DDBJ databases">
        <title>Streptomyces sp. strain SMC 277, a novel streptomycete isolated from soil.</title>
        <authorList>
            <person name="Chanama M."/>
        </authorList>
    </citation>
    <scope>NUCLEOTIDE SEQUENCE [LARGE SCALE GENOMIC DNA]</scope>
    <source>
        <strain evidence="2 3">SMC 277</strain>
    </source>
</reference>
<feature type="compositionally biased region" description="Basic and acidic residues" evidence="1">
    <location>
        <begin position="129"/>
        <end position="145"/>
    </location>
</feature>
<gene>
    <name evidence="2" type="ORF">LG632_26175</name>
</gene>
<dbReference type="SUPFAM" id="SSF52777">
    <property type="entry name" value="CoA-dependent acyltransferases"/>
    <property type="match status" value="1"/>
</dbReference>
<evidence type="ECO:0008006" key="4">
    <source>
        <dbReference type="Google" id="ProtNLM"/>
    </source>
</evidence>
<dbReference type="EMBL" id="JAJAUY010000152">
    <property type="protein sequence ID" value="MCB5182835.1"/>
    <property type="molecule type" value="Genomic_DNA"/>
</dbReference>
<feature type="non-terminal residue" evidence="2">
    <location>
        <position position="152"/>
    </location>
</feature>
<evidence type="ECO:0000313" key="2">
    <source>
        <dbReference type="EMBL" id="MCB5182835.1"/>
    </source>
</evidence>
<evidence type="ECO:0000313" key="3">
    <source>
        <dbReference type="Proteomes" id="UP001199054"/>
    </source>
</evidence>
<feature type="region of interest" description="Disordered" evidence="1">
    <location>
        <begin position="129"/>
        <end position="152"/>
    </location>
</feature>